<organism evidence="3 4">
    <name type="scientific">Amylibacter marinus</name>
    <dbReference type="NCBI Taxonomy" id="1475483"/>
    <lineage>
        <taxon>Bacteria</taxon>
        <taxon>Pseudomonadati</taxon>
        <taxon>Pseudomonadota</taxon>
        <taxon>Alphaproteobacteria</taxon>
        <taxon>Rhodobacterales</taxon>
        <taxon>Paracoccaceae</taxon>
        <taxon>Amylibacter</taxon>
    </lineage>
</organism>
<accession>A0ABQ5VWT8</accession>
<evidence type="ECO:0000256" key="1">
    <source>
        <dbReference type="ARBA" id="ARBA00008270"/>
    </source>
</evidence>
<sequence length="281" mass="29779">MNIQRIAAFSNGTLGGNPAGVVIGATLPSATDMQTTARTIGYAETAFACPDGDAWQVRYYSPEHEVAFCGHATIALGGALGQEFGAGRYDLNLSQDRISVSVTKERDQWHAELVSPRTQSHPLNDQITADLLAAFDLTPEDLDLRIAPRLAFAGVHHAILPLADRAKLAAMAYEFEPMQAYMQAHNLTTVSLVHIETPRLIHSRNAFAIGGVIEDPATGAAAAALGGALVDIGWDDLNLGGSFTIHQGDDMGMPSRLLVTVSGESGASVRVGGQMRPITHP</sequence>
<dbReference type="Gene3D" id="3.10.310.10">
    <property type="entry name" value="Diaminopimelate Epimerase, Chain A, domain 1"/>
    <property type="match status" value="2"/>
</dbReference>
<name>A0ABQ5VWT8_9RHOB</name>
<dbReference type="NCBIfam" id="TIGR00654">
    <property type="entry name" value="PhzF_family"/>
    <property type="match status" value="1"/>
</dbReference>
<dbReference type="InterPro" id="IPR003719">
    <property type="entry name" value="Phenazine_PhzF-like"/>
</dbReference>
<gene>
    <name evidence="3" type="ORF">GCM10007939_21800</name>
</gene>
<dbReference type="Proteomes" id="UP001156694">
    <property type="component" value="Unassembled WGS sequence"/>
</dbReference>
<keyword evidence="4" id="KW-1185">Reference proteome</keyword>
<dbReference type="PANTHER" id="PTHR13774">
    <property type="entry name" value="PHENAZINE BIOSYNTHESIS PROTEIN"/>
    <property type="match status" value="1"/>
</dbReference>
<evidence type="ECO:0000313" key="3">
    <source>
        <dbReference type="EMBL" id="GLQ35896.1"/>
    </source>
</evidence>
<dbReference type="EMBL" id="BSNN01000006">
    <property type="protein sequence ID" value="GLQ35896.1"/>
    <property type="molecule type" value="Genomic_DNA"/>
</dbReference>
<keyword evidence="2" id="KW-0413">Isomerase</keyword>
<protein>
    <submittedName>
        <fullName evidence="3">Oxidoreductase</fullName>
    </submittedName>
</protein>
<reference evidence="4" key="1">
    <citation type="journal article" date="2019" name="Int. J. Syst. Evol. Microbiol.">
        <title>The Global Catalogue of Microorganisms (GCM) 10K type strain sequencing project: providing services to taxonomists for standard genome sequencing and annotation.</title>
        <authorList>
            <consortium name="The Broad Institute Genomics Platform"/>
            <consortium name="The Broad Institute Genome Sequencing Center for Infectious Disease"/>
            <person name="Wu L."/>
            <person name="Ma J."/>
        </authorList>
    </citation>
    <scope>NUCLEOTIDE SEQUENCE [LARGE SCALE GENOMIC DNA]</scope>
    <source>
        <strain evidence="4">NBRC 110140</strain>
    </source>
</reference>
<dbReference type="RefSeq" id="WP_284379000.1">
    <property type="nucleotide sequence ID" value="NZ_BSNN01000006.1"/>
</dbReference>
<dbReference type="PANTHER" id="PTHR13774:SF39">
    <property type="entry name" value="BIOSYNTHESIS PROTEIN, PUTATIVE-RELATED"/>
    <property type="match status" value="1"/>
</dbReference>
<evidence type="ECO:0000313" key="4">
    <source>
        <dbReference type="Proteomes" id="UP001156694"/>
    </source>
</evidence>
<comment type="similarity">
    <text evidence="1">Belongs to the PhzF family.</text>
</comment>
<comment type="caution">
    <text evidence="3">The sequence shown here is derived from an EMBL/GenBank/DDBJ whole genome shotgun (WGS) entry which is preliminary data.</text>
</comment>
<proteinExistence type="inferred from homology"/>
<dbReference type="PIRSF" id="PIRSF016184">
    <property type="entry name" value="PhzC_PhzF"/>
    <property type="match status" value="1"/>
</dbReference>
<dbReference type="SUPFAM" id="SSF54506">
    <property type="entry name" value="Diaminopimelate epimerase-like"/>
    <property type="match status" value="1"/>
</dbReference>
<dbReference type="Pfam" id="PF02567">
    <property type="entry name" value="PhzC-PhzF"/>
    <property type="match status" value="1"/>
</dbReference>
<evidence type="ECO:0000256" key="2">
    <source>
        <dbReference type="ARBA" id="ARBA00023235"/>
    </source>
</evidence>